<feature type="region of interest" description="Disordered" evidence="8">
    <location>
        <begin position="270"/>
        <end position="298"/>
    </location>
</feature>
<evidence type="ECO:0000259" key="10">
    <source>
        <dbReference type="Pfam" id="PF21928"/>
    </source>
</evidence>
<feature type="compositionally biased region" description="Polar residues" evidence="8">
    <location>
        <begin position="443"/>
        <end position="458"/>
    </location>
</feature>
<evidence type="ECO:0000256" key="1">
    <source>
        <dbReference type="ARBA" id="ARBA00004123"/>
    </source>
</evidence>
<feature type="compositionally biased region" description="Basic and acidic residues" evidence="8">
    <location>
        <begin position="459"/>
        <end position="468"/>
    </location>
</feature>
<evidence type="ECO:0000256" key="5">
    <source>
        <dbReference type="ARBA" id="ARBA00023242"/>
    </source>
</evidence>
<dbReference type="GO" id="GO:0032807">
    <property type="term" value="C:DNA ligase IV complex"/>
    <property type="evidence" value="ECO:0007669"/>
    <property type="project" value="TreeGrafter"/>
</dbReference>
<dbReference type="GO" id="GO:0045027">
    <property type="term" value="F:DNA end binding"/>
    <property type="evidence" value="ECO:0007669"/>
    <property type="project" value="TreeGrafter"/>
</dbReference>
<evidence type="ECO:0000256" key="6">
    <source>
        <dbReference type="ARBA" id="ARBA00025747"/>
    </source>
</evidence>
<dbReference type="InterPro" id="IPR038051">
    <property type="entry name" value="XRCC4-like_N_sf"/>
</dbReference>
<keyword evidence="3" id="KW-0238">DNA-binding</keyword>
<dbReference type="STRING" id="1448308.A0A2T2NI66"/>
<feature type="domain" description="XLF-like coiled-coil region" evidence="10">
    <location>
        <begin position="129"/>
        <end position="177"/>
    </location>
</feature>
<comment type="similarity">
    <text evidence="6">Belongs to the XRCC4-XLF family. XLF subfamily.</text>
</comment>
<feature type="domain" description="XLF-like N-terminal" evidence="9">
    <location>
        <begin position="4"/>
        <end position="124"/>
    </location>
</feature>
<organism evidence="11 12">
    <name type="scientific">Corynespora cassiicola Philippines</name>
    <dbReference type="NCBI Taxonomy" id="1448308"/>
    <lineage>
        <taxon>Eukaryota</taxon>
        <taxon>Fungi</taxon>
        <taxon>Dikarya</taxon>
        <taxon>Ascomycota</taxon>
        <taxon>Pezizomycotina</taxon>
        <taxon>Dothideomycetes</taxon>
        <taxon>Pleosporomycetidae</taxon>
        <taxon>Pleosporales</taxon>
        <taxon>Corynesporascaceae</taxon>
        <taxon>Corynespora</taxon>
    </lineage>
</organism>
<evidence type="ECO:0000259" key="9">
    <source>
        <dbReference type="Pfam" id="PF09302"/>
    </source>
</evidence>
<dbReference type="InterPro" id="IPR053829">
    <property type="entry name" value="XLF-like_CC"/>
</dbReference>
<name>A0A2T2NI66_CORCC</name>
<dbReference type="OrthoDB" id="2155935at2759"/>
<feature type="compositionally biased region" description="Acidic residues" evidence="8">
    <location>
        <begin position="336"/>
        <end position="345"/>
    </location>
</feature>
<evidence type="ECO:0000256" key="7">
    <source>
        <dbReference type="ARBA" id="ARBA00044529"/>
    </source>
</evidence>
<feature type="compositionally biased region" description="Basic and acidic residues" evidence="8">
    <location>
        <begin position="496"/>
        <end position="515"/>
    </location>
</feature>
<evidence type="ECO:0000256" key="8">
    <source>
        <dbReference type="SAM" id="MobiDB-lite"/>
    </source>
</evidence>
<proteinExistence type="inferred from homology"/>
<evidence type="ECO:0000256" key="4">
    <source>
        <dbReference type="ARBA" id="ARBA00023204"/>
    </source>
</evidence>
<dbReference type="Gene3D" id="2.170.210.10">
    <property type="entry name" value="DNA double-strand break repair and VJ recombination XRCC4, N-terminal"/>
    <property type="match status" value="1"/>
</dbReference>
<feature type="compositionally biased region" description="Polar residues" evidence="8">
    <location>
        <begin position="364"/>
        <end position="384"/>
    </location>
</feature>
<accession>A0A2T2NI66</accession>
<keyword evidence="12" id="KW-1185">Reference proteome</keyword>
<dbReference type="GO" id="GO:0006303">
    <property type="term" value="P:double-strand break repair via nonhomologous end joining"/>
    <property type="evidence" value="ECO:0007669"/>
    <property type="project" value="TreeGrafter"/>
</dbReference>
<dbReference type="AlphaFoldDB" id="A0A2T2NI66"/>
<dbReference type="EMBL" id="KZ678137">
    <property type="protein sequence ID" value="PSN65123.1"/>
    <property type="molecule type" value="Genomic_DNA"/>
</dbReference>
<dbReference type="Proteomes" id="UP000240883">
    <property type="component" value="Unassembled WGS sequence"/>
</dbReference>
<evidence type="ECO:0000313" key="11">
    <source>
        <dbReference type="EMBL" id="PSN65123.1"/>
    </source>
</evidence>
<feature type="region of interest" description="Disordered" evidence="8">
    <location>
        <begin position="312"/>
        <end position="526"/>
    </location>
</feature>
<keyword evidence="5" id="KW-0539">Nucleus</keyword>
<evidence type="ECO:0000313" key="12">
    <source>
        <dbReference type="Proteomes" id="UP000240883"/>
    </source>
</evidence>
<feature type="compositionally biased region" description="Acidic residues" evidence="8">
    <location>
        <begin position="286"/>
        <end position="297"/>
    </location>
</feature>
<feature type="compositionally biased region" description="Basic residues" evidence="8">
    <location>
        <begin position="387"/>
        <end position="398"/>
    </location>
</feature>
<sequence length="526" mass="58649">MACWRVLELSEPTPGPVPQLLYKAVFGPDSYILFLTDLSNIWSEELSLDGIVHRAVQQQSPIDVSRQDSGQLAILLDNIQKSIHSHDTSVRRITRASSDDLVLLTTTSLPGPLDSLAWAFHLEKRTSGTLKNELILPLLVSSHIQHQRIDSLIAKINDKEKALTRLLDQCESSNLDLAAAFPSISASKPGRRNVGREQAARYVPGLQIFQESMWRKDTGTLVESDLSTLGLFQEALAECTSKVPLQIKSDAVDGWWAGIATALEESRSIPKHLPKKPATPTIPEPEPSDDETEDEFETHDNFKQRAMLQSLTPQREAAQPPLHTQKTPIISREHESTDEDDEDLDAPSRAQIQKRGHIERFSPVKSQSPVPDPSSHSRSSTAIQKPTAKRFKIGGKKNKQAESPPQLEVIENEVQTPDLPSVEAETSTREPRKMPFKIGGRAKSSTSRATKNMPAENQTQEKKNHICAESEAAPSIETEPQGETPPADQPLEETAEEKADRRRHELKRKNEELARKQAQGKKKKRF</sequence>
<dbReference type="Pfam" id="PF09302">
    <property type="entry name" value="XLF"/>
    <property type="match status" value="1"/>
</dbReference>
<dbReference type="InterPro" id="IPR015381">
    <property type="entry name" value="XLF-like_N"/>
</dbReference>
<protein>
    <recommendedName>
        <fullName evidence="7">Non-homologous end-joining factor 1</fullName>
    </recommendedName>
</protein>
<evidence type="ECO:0000256" key="2">
    <source>
        <dbReference type="ARBA" id="ARBA00022763"/>
    </source>
</evidence>
<dbReference type="InterPro" id="IPR052287">
    <property type="entry name" value="NHEJ_factor"/>
</dbReference>
<dbReference type="Pfam" id="PF21928">
    <property type="entry name" value="XLF_CC"/>
    <property type="match status" value="1"/>
</dbReference>
<gene>
    <name evidence="11" type="ORF">BS50DRAFT_555533</name>
</gene>
<keyword evidence="4" id="KW-0234">DNA repair</keyword>
<dbReference type="CDD" id="cd22285">
    <property type="entry name" value="HD_XLF_N"/>
    <property type="match status" value="1"/>
</dbReference>
<evidence type="ECO:0000256" key="3">
    <source>
        <dbReference type="ARBA" id="ARBA00023125"/>
    </source>
</evidence>
<keyword evidence="2" id="KW-0227">DNA damage</keyword>
<dbReference type="PANTHER" id="PTHR32235">
    <property type="entry name" value="NON-HOMOLOGOUS END-JOINING FACTOR 1"/>
    <property type="match status" value="1"/>
</dbReference>
<dbReference type="PANTHER" id="PTHR32235:SF1">
    <property type="entry name" value="NON-HOMOLOGOUS END-JOINING FACTOR 1"/>
    <property type="match status" value="1"/>
</dbReference>
<comment type="subcellular location">
    <subcellularLocation>
        <location evidence="1">Nucleus</location>
    </subcellularLocation>
</comment>
<reference evidence="11 12" key="1">
    <citation type="journal article" date="2018" name="Front. Microbiol.">
        <title>Genome-Wide Analysis of Corynespora cassiicola Leaf Fall Disease Putative Effectors.</title>
        <authorList>
            <person name="Lopez D."/>
            <person name="Ribeiro S."/>
            <person name="Label P."/>
            <person name="Fumanal B."/>
            <person name="Venisse J.S."/>
            <person name="Kohler A."/>
            <person name="de Oliveira R.R."/>
            <person name="Labutti K."/>
            <person name="Lipzen A."/>
            <person name="Lail K."/>
            <person name="Bauer D."/>
            <person name="Ohm R.A."/>
            <person name="Barry K.W."/>
            <person name="Spatafora J."/>
            <person name="Grigoriev I.V."/>
            <person name="Martin F.M."/>
            <person name="Pujade-Renaud V."/>
        </authorList>
    </citation>
    <scope>NUCLEOTIDE SEQUENCE [LARGE SCALE GENOMIC DNA]</scope>
    <source>
        <strain evidence="11 12">Philippines</strain>
    </source>
</reference>